<dbReference type="PROSITE" id="PS51450">
    <property type="entry name" value="LRR"/>
    <property type="match status" value="3"/>
</dbReference>
<sequence length="728" mass="85392">MLSKQTLKDFYSSNEKNLNLVNQNYEHIDEHAFDELSRLETLNLSSNKLQILNSTPFLHLINLKKLILSFNSINSLPANVFSSLSLLEQFEMTNCNLNSIDSTSFNGLINLKRLILAYNDLVYIQPESFFDLLKLEVAVFSFNKLEHIHQDTFKNQKNLKRLNLKANNLNQVDKKLFINLINLEQIIISVNSLISIDNIFENNKNLQRIMMHSNKLQQLTKFSFKGLEKIFSIDLANNLIETIDEEAFNEIQTLKYLDMSKNHLRSLGKNVFNNLTNLDELILSKNLITTLDPDLFEKNVNLKLLRVDFNQIISLNPDIIKHLNSLLEISCNTISINNMKELQEKIISLNKSSFLLNIEFINSFDDVDLIFNSYEALEILQRLSLFTNRHKAQLFSTIQSKDLKTLTKILIKMIENIFQDLSSHIRNFKPFTQKPKCYRLRFLSYTLSIFKNWSKTLKLFCNFFNELSGIEILLKYLNSNCLKKNILEKKDNDSKYTYIILVDIYGDLLNLVYNLIISDQESKKKLSENNCFDFLIETAETLNNVSDLDFKTYLIISELIDDEPNLKRLKNINKVIENLVTYIKVCVNRLNENDQNLDDQAEFIDNVLIFEINNNFYYLTDFLNVLYNFAINDETKFDIYETYSMKTLIKILMIKGNKYEKEITLKLLCQLCFDKRILKNVESDGEICSCLNQLIEKEKTLENILWKNQTLDMRYKMSYSGKDKYIDE</sequence>
<evidence type="ECO:0000313" key="3">
    <source>
        <dbReference type="EMBL" id="CAF1045213.1"/>
    </source>
</evidence>
<gene>
    <name evidence="3" type="ORF">OXX778_LOCUS18549</name>
</gene>
<dbReference type="Pfam" id="PF13855">
    <property type="entry name" value="LRR_8"/>
    <property type="match status" value="3"/>
</dbReference>
<dbReference type="EMBL" id="CAJNOC010005191">
    <property type="protein sequence ID" value="CAF1045213.1"/>
    <property type="molecule type" value="Genomic_DNA"/>
</dbReference>
<name>A0A814JY30_9BILA</name>
<dbReference type="InterPro" id="IPR001611">
    <property type="entry name" value="Leu-rich_rpt"/>
</dbReference>
<organism evidence="3 4">
    <name type="scientific">Brachionus calyciflorus</name>
    <dbReference type="NCBI Taxonomy" id="104777"/>
    <lineage>
        <taxon>Eukaryota</taxon>
        <taxon>Metazoa</taxon>
        <taxon>Spiralia</taxon>
        <taxon>Gnathifera</taxon>
        <taxon>Rotifera</taxon>
        <taxon>Eurotatoria</taxon>
        <taxon>Monogononta</taxon>
        <taxon>Pseudotrocha</taxon>
        <taxon>Ploima</taxon>
        <taxon>Brachionidae</taxon>
        <taxon>Brachionus</taxon>
    </lineage>
</organism>
<dbReference type="SUPFAM" id="SSF52058">
    <property type="entry name" value="L domain-like"/>
    <property type="match status" value="1"/>
</dbReference>
<protein>
    <submittedName>
        <fullName evidence="3">Uncharacterized protein</fullName>
    </submittedName>
</protein>
<evidence type="ECO:0000313" key="4">
    <source>
        <dbReference type="Proteomes" id="UP000663879"/>
    </source>
</evidence>
<dbReference type="AlphaFoldDB" id="A0A814JY30"/>
<dbReference type="Proteomes" id="UP000663879">
    <property type="component" value="Unassembled WGS sequence"/>
</dbReference>
<dbReference type="PANTHER" id="PTHR24366">
    <property type="entry name" value="IG(IMMUNOGLOBULIN) AND LRR(LEUCINE RICH REPEAT) DOMAINS"/>
    <property type="match status" value="1"/>
</dbReference>
<dbReference type="InterPro" id="IPR003591">
    <property type="entry name" value="Leu-rich_rpt_typical-subtyp"/>
</dbReference>
<dbReference type="SMART" id="SM00369">
    <property type="entry name" value="LRR_TYP"/>
    <property type="match status" value="12"/>
</dbReference>
<dbReference type="InterPro" id="IPR032675">
    <property type="entry name" value="LRR_dom_sf"/>
</dbReference>
<comment type="caution">
    <text evidence="3">The sequence shown here is derived from an EMBL/GenBank/DDBJ whole genome shotgun (WGS) entry which is preliminary data.</text>
</comment>
<reference evidence="3" key="1">
    <citation type="submission" date="2021-02" db="EMBL/GenBank/DDBJ databases">
        <authorList>
            <person name="Nowell W R."/>
        </authorList>
    </citation>
    <scope>NUCLEOTIDE SEQUENCE</scope>
    <source>
        <strain evidence="3">Ploen Becks lab</strain>
    </source>
</reference>
<accession>A0A814JY30</accession>
<evidence type="ECO:0000256" key="1">
    <source>
        <dbReference type="ARBA" id="ARBA00022614"/>
    </source>
</evidence>
<proteinExistence type="predicted"/>
<dbReference type="PANTHER" id="PTHR24366:SF96">
    <property type="entry name" value="LEUCINE RICH REPEAT CONTAINING 53"/>
    <property type="match status" value="1"/>
</dbReference>
<evidence type="ECO:0000256" key="2">
    <source>
        <dbReference type="ARBA" id="ARBA00022737"/>
    </source>
</evidence>
<dbReference type="Gene3D" id="3.80.10.10">
    <property type="entry name" value="Ribonuclease Inhibitor"/>
    <property type="match status" value="3"/>
</dbReference>
<keyword evidence="4" id="KW-1185">Reference proteome</keyword>
<keyword evidence="2" id="KW-0677">Repeat</keyword>
<keyword evidence="1" id="KW-0433">Leucine-rich repeat</keyword>
<dbReference type="OrthoDB" id="6363818at2759"/>